<dbReference type="SUPFAM" id="SSF55729">
    <property type="entry name" value="Acyl-CoA N-acyltransferases (Nat)"/>
    <property type="match status" value="1"/>
</dbReference>
<dbReference type="InterPro" id="IPR000182">
    <property type="entry name" value="GNAT_dom"/>
</dbReference>
<accession>A0ABR7LYN7</accession>
<keyword evidence="3" id="KW-1185">Reference proteome</keyword>
<sequence length="205" mass="23006">MVGRRYRRSSGHREGPSLVEPEFRRYGAERARAVRDAVALVHREAYAEQIAADDPFAGEEAFMRRFDAYATRPDLDMVIAWCGGEPVAQAWGWPLTVRSGEAWWRGLAHEPEPGFTHEDGSRTFALSEIMVARAWTGQGIGHALHDELLSARPESRAVLLVRPRNARAYRAYTGWGWRKAGELRPDLPHAVVMDVLILPLPISAP</sequence>
<feature type="domain" description="N-acetyltransferase" evidence="1">
    <location>
        <begin position="32"/>
        <end position="198"/>
    </location>
</feature>
<organism evidence="2 3">
    <name type="scientific">Actinomadura alba</name>
    <dbReference type="NCBI Taxonomy" id="406431"/>
    <lineage>
        <taxon>Bacteria</taxon>
        <taxon>Bacillati</taxon>
        <taxon>Actinomycetota</taxon>
        <taxon>Actinomycetes</taxon>
        <taxon>Streptosporangiales</taxon>
        <taxon>Thermomonosporaceae</taxon>
        <taxon>Actinomadura</taxon>
    </lineage>
</organism>
<comment type="caution">
    <text evidence="2">The sequence shown here is derived from an EMBL/GenBank/DDBJ whole genome shotgun (WGS) entry which is preliminary data.</text>
</comment>
<proteinExistence type="predicted"/>
<dbReference type="Gene3D" id="3.40.630.30">
    <property type="match status" value="1"/>
</dbReference>
<dbReference type="EMBL" id="JABVEC010000030">
    <property type="protein sequence ID" value="MBC6469664.1"/>
    <property type="molecule type" value="Genomic_DNA"/>
</dbReference>
<gene>
    <name evidence="2" type="ORF">HKK74_29855</name>
</gene>
<dbReference type="Pfam" id="PF00583">
    <property type="entry name" value="Acetyltransf_1"/>
    <property type="match status" value="1"/>
</dbReference>
<dbReference type="Proteomes" id="UP000805614">
    <property type="component" value="Unassembled WGS sequence"/>
</dbReference>
<evidence type="ECO:0000259" key="1">
    <source>
        <dbReference type="PROSITE" id="PS51186"/>
    </source>
</evidence>
<name>A0ABR7LYN7_9ACTN</name>
<evidence type="ECO:0000313" key="2">
    <source>
        <dbReference type="EMBL" id="MBC6469664.1"/>
    </source>
</evidence>
<dbReference type="InterPro" id="IPR016181">
    <property type="entry name" value="Acyl_CoA_acyltransferase"/>
</dbReference>
<reference evidence="2 3" key="1">
    <citation type="submission" date="2020-06" db="EMBL/GenBank/DDBJ databases">
        <title>Actinomadura xiongansis sp. nov., isolated from soil of Baiyangdian.</title>
        <authorList>
            <person name="Zhang X."/>
        </authorList>
    </citation>
    <scope>NUCLEOTIDE SEQUENCE [LARGE SCALE GENOMIC DNA]</scope>
    <source>
        <strain evidence="2 3">HBUM206468</strain>
    </source>
</reference>
<protein>
    <submittedName>
        <fullName evidence="2">GNAT family N-acetyltransferase</fullName>
    </submittedName>
</protein>
<evidence type="ECO:0000313" key="3">
    <source>
        <dbReference type="Proteomes" id="UP000805614"/>
    </source>
</evidence>
<dbReference type="PROSITE" id="PS51186">
    <property type="entry name" value="GNAT"/>
    <property type="match status" value="1"/>
</dbReference>